<dbReference type="Proteomes" id="UP001358586">
    <property type="component" value="Chromosome 4"/>
</dbReference>
<accession>A0ABR0Q9U0</accession>
<name>A0ABR0Q9U0_GOSAR</name>
<sequence length="115" mass="13298">MSTCSIIIVKLYKIEEDDEGTSNATPVLFHKIKVRKVLDERVRFSIQIHSNVRKVSFELQSDIAVPFHLVDLEPVQGIFFFFFSLVKPNLNDSHGRAKRSLELLNYPKMLCFLLS</sequence>
<proteinExistence type="predicted"/>
<reference evidence="1 2" key="1">
    <citation type="submission" date="2023-03" db="EMBL/GenBank/DDBJ databases">
        <title>WGS of Gossypium arboreum.</title>
        <authorList>
            <person name="Yu D."/>
        </authorList>
    </citation>
    <scope>NUCLEOTIDE SEQUENCE [LARGE SCALE GENOMIC DNA]</scope>
    <source>
        <tissue evidence="1">Leaf</tissue>
    </source>
</reference>
<evidence type="ECO:0000313" key="1">
    <source>
        <dbReference type="EMBL" id="KAK5836052.1"/>
    </source>
</evidence>
<organism evidence="1 2">
    <name type="scientific">Gossypium arboreum</name>
    <name type="common">Tree cotton</name>
    <name type="synonym">Gossypium nanking</name>
    <dbReference type="NCBI Taxonomy" id="29729"/>
    <lineage>
        <taxon>Eukaryota</taxon>
        <taxon>Viridiplantae</taxon>
        <taxon>Streptophyta</taxon>
        <taxon>Embryophyta</taxon>
        <taxon>Tracheophyta</taxon>
        <taxon>Spermatophyta</taxon>
        <taxon>Magnoliopsida</taxon>
        <taxon>eudicotyledons</taxon>
        <taxon>Gunneridae</taxon>
        <taxon>Pentapetalae</taxon>
        <taxon>rosids</taxon>
        <taxon>malvids</taxon>
        <taxon>Malvales</taxon>
        <taxon>Malvaceae</taxon>
        <taxon>Malvoideae</taxon>
        <taxon>Gossypium</taxon>
    </lineage>
</organism>
<keyword evidence="2" id="KW-1185">Reference proteome</keyword>
<gene>
    <name evidence="1" type="ORF">PVK06_011798</name>
</gene>
<comment type="caution">
    <text evidence="1">The sequence shown here is derived from an EMBL/GenBank/DDBJ whole genome shotgun (WGS) entry which is preliminary data.</text>
</comment>
<evidence type="ECO:0000313" key="2">
    <source>
        <dbReference type="Proteomes" id="UP001358586"/>
    </source>
</evidence>
<protein>
    <submittedName>
        <fullName evidence="1">Uncharacterized protein</fullName>
    </submittedName>
</protein>
<dbReference type="EMBL" id="JARKNE010000004">
    <property type="protein sequence ID" value="KAK5836052.1"/>
    <property type="molecule type" value="Genomic_DNA"/>
</dbReference>